<evidence type="ECO:0000313" key="4">
    <source>
        <dbReference type="Proteomes" id="UP000239649"/>
    </source>
</evidence>
<feature type="region of interest" description="Disordered" evidence="2">
    <location>
        <begin position="1255"/>
        <end position="1321"/>
    </location>
</feature>
<dbReference type="GO" id="GO:0008168">
    <property type="term" value="F:methyltransferase activity"/>
    <property type="evidence" value="ECO:0007669"/>
    <property type="project" value="UniProtKB-KW"/>
</dbReference>
<dbReference type="EMBL" id="LHPF02000002">
    <property type="protein sequence ID" value="PSC75946.1"/>
    <property type="molecule type" value="Genomic_DNA"/>
</dbReference>
<feature type="compositionally biased region" description="Basic residues" evidence="2">
    <location>
        <begin position="661"/>
        <end position="670"/>
    </location>
</feature>
<dbReference type="GO" id="GO:0032259">
    <property type="term" value="P:methylation"/>
    <property type="evidence" value="ECO:0007669"/>
    <property type="project" value="UniProtKB-KW"/>
</dbReference>
<name>A0A2P6VPC2_9CHLO</name>
<dbReference type="InterPro" id="IPR029063">
    <property type="entry name" value="SAM-dependent_MTases_sf"/>
</dbReference>
<organism evidence="3 4">
    <name type="scientific">Micractinium conductrix</name>
    <dbReference type="NCBI Taxonomy" id="554055"/>
    <lineage>
        <taxon>Eukaryota</taxon>
        <taxon>Viridiplantae</taxon>
        <taxon>Chlorophyta</taxon>
        <taxon>core chlorophytes</taxon>
        <taxon>Trebouxiophyceae</taxon>
        <taxon>Chlorellales</taxon>
        <taxon>Chlorellaceae</taxon>
        <taxon>Chlorella clade</taxon>
        <taxon>Micractinium</taxon>
    </lineage>
</organism>
<dbReference type="Pfam" id="PF13578">
    <property type="entry name" value="Methyltransf_24"/>
    <property type="match status" value="1"/>
</dbReference>
<keyword evidence="4" id="KW-1185">Reference proteome</keyword>
<comment type="caution">
    <text evidence="3">The sequence shown here is derived from an EMBL/GenBank/DDBJ whole genome shotgun (WGS) entry which is preliminary data.</text>
</comment>
<feature type="compositionally biased region" description="Low complexity" evidence="2">
    <location>
        <begin position="1269"/>
        <end position="1290"/>
    </location>
</feature>
<feature type="region of interest" description="Disordered" evidence="2">
    <location>
        <begin position="61"/>
        <end position="88"/>
    </location>
</feature>
<feature type="coiled-coil region" evidence="1">
    <location>
        <begin position="937"/>
        <end position="989"/>
    </location>
</feature>
<dbReference type="SUPFAM" id="SSF53335">
    <property type="entry name" value="S-adenosyl-L-methionine-dependent methyltransferases"/>
    <property type="match status" value="1"/>
</dbReference>
<dbReference type="Gene3D" id="3.40.50.150">
    <property type="entry name" value="Vaccinia Virus protein VP39"/>
    <property type="match status" value="2"/>
</dbReference>
<protein>
    <submittedName>
        <fullName evidence="3">tRNA (Guanosine(18)-2 -O)-methyltransferase isoform A</fullName>
    </submittedName>
</protein>
<evidence type="ECO:0000256" key="2">
    <source>
        <dbReference type="SAM" id="MobiDB-lite"/>
    </source>
</evidence>
<dbReference type="Proteomes" id="UP000239649">
    <property type="component" value="Unassembled WGS sequence"/>
</dbReference>
<gene>
    <name evidence="3" type="ORF">C2E20_1377</name>
</gene>
<keyword evidence="1" id="KW-0175">Coiled coil</keyword>
<accession>A0A2P6VPC2</accession>
<proteinExistence type="predicted"/>
<feature type="compositionally biased region" description="Low complexity" evidence="2">
    <location>
        <begin position="683"/>
        <end position="703"/>
    </location>
</feature>
<reference evidence="3 4" key="1">
    <citation type="journal article" date="2018" name="Plant J.">
        <title>Genome sequences of Chlorella sorokiniana UTEX 1602 and Micractinium conductrix SAG 241.80: implications to maltose excretion by a green alga.</title>
        <authorList>
            <person name="Arriola M.B."/>
            <person name="Velmurugan N."/>
            <person name="Zhang Y."/>
            <person name="Plunkett M.H."/>
            <person name="Hondzo H."/>
            <person name="Barney B.M."/>
        </authorList>
    </citation>
    <scope>NUCLEOTIDE SEQUENCE [LARGE SCALE GENOMIC DNA]</scope>
    <source>
        <strain evidence="3 4">SAG 241.80</strain>
    </source>
</reference>
<sequence length="1321" mass="139502">MSGAASLSGGPRSWGIAGLRPHNVLSLGLLTFIAAMVWSNRSQAGPAHLHAHDSMAQQLARVHGGAAPADCPPPGDEAGSTEEQPEEKGIQFCKEHGWFSEPNECPQCECPDGGCDMVGKYNLKHLNQGASQDVMGPIQDDEALLLYAVVRGMRMEAVVEIGGQEGYSATNFIQAMEPFNGTMYTIDVSEVPIMHPTRHKFVHKDVYNTTAEDLDKRRFDLIFFDAHVFNAQLHLYNLLLENDMIDDETLIALHDTHAWPQPDWLLDPPQIPKLEAAEVHQPVERAMVTALKDLGWDAFSLHTPFKRHNQDFPQRHGLTLMQRFKPLSVPEGADLNPEVGTGRQRGWLAPCPQRECPDGGCDAFGKYDLTHLDQDMSQVLMGPIQDDEALVLYAVVRGMRMEAVVEIGGLDSYSAANFIQAMEPFNGTMYTIDVQELPSLHPTRHKVVQKGVYKTSAEDLDKRRFDLIFFDAHVFNAQLHLYNLFPPFPRNWKGALVVLAAVPATRCPGAAKGTSGGSTRRPPRLIALHDTYVWPRPDWLLDPPQVPKLEEGKVHQPVERAMVNALKDLGWDAFSLHTPFKWHNQEFPQRHGLTLMQRFKPLSVPEDADLNPVFGMGRFGPLRLSILVFLRLFIMASTKNAFAMLIGGSAEPAAVASAASSKKKKSKKKANGSVAAYGPPDRAAPAPTGVAATPAPEPEAQVQSAKDAGEALEAAVAASGAGELGALATDWADQLVRDEGLFADGNDLVDFKTVLLKGRALEALVEGTCARGSVAGEARPLAQLLSAVAHPTAPAGFAAALAEAAAALGAVSAADPLTPVPEARRATRAALTLLKRGLPKPAATKAVEAPAATLRRLGGELGRAEARLGATTQPKELAKLYSSILDLLCGQLDVLRPGGGAPPPPQAPELAAALRALEELRAALATRLQEVLAPKPKLSVEQQVAQAEAAHKKEEAATSARLGEVEGRIAELEAELALLKSEAGELRLRRSAAAQHHRARVEAIRSGKQASGASPEQIAAALQPALGALEGLAVAVSGGSGGGGAAVPADAAALSGEVVAAEVPVKLLGAMQQVVELSLGQLTELGGKARFYRERLDKAVKQGEQATKLGVGDPKAFAATRATAEKNVKETLAAAEAAAAVCRTAVSAYRERLPVLLRLPSFMPPPPEYLSAMDARAAEAEQIMAAISAGTYVPPAPAPPPAAAPVAEAPAGSLAAMEARLAALDAQSVKKDAQIAAMVGSASLDVPSTLAGRTSMPPAMLSSPTSNKPIGPAADAAAPGAPIAPVSAAPGPAPAPAAPVSWASLAGPPQANGRAGRPRRA</sequence>
<dbReference type="OrthoDB" id="515532at2759"/>
<feature type="region of interest" description="Disordered" evidence="2">
    <location>
        <begin position="659"/>
        <end position="706"/>
    </location>
</feature>
<evidence type="ECO:0000256" key="1">
    <source>
        <dbReference type="SAM" id="Coils"/>
    </source>
</evidence>
<evidence type="ECO:0000313" key="3">
    <source>
        <dbReference type="EMBL" id="PSC75946.1"/>
    </source>
</evidence>